<organism evidence="1 2">
    <name type="scientific">Christiangramia lutea</name>
    <dbReference type="NCBI Taxonomy" id="1607951"/>
    <lineage>
        <taxon>Bacteria</taxon>
        <taxon>Pseudomonadati</taxon>
        <taxon>Bacteroidota</taxon>
        <taxon>Flavobacteriia</taxon>
        <taxon>Flavobacteriales</taxon>
        <taxon>Flavobacteriaceae</taxon>
        <taxon>Christiangramia</taxon>
    </lineage>
</organism>
<dbReference type="AlphaFoldDB" id="A0A9X1V261"/>
<dbReference type="EMBL" id="JAKVTV010000002">
    <property type="protein sequence ID" value="MCH4822858.1"/>
    <property type="molecule type" value="Genomic_DNA"/>
</dbReference>
<sequence>MKKVTLTLLLLIFAGLAWYLFIKKYDYQFETTARYGPGAVSYELSEWKKLNLTENSADIELINKEDFKTLTQRIKVDSFHSLEFNWELEKLNDSATSITLNVYSKKNKLGNRIDIVNPFQTSNYIDSLKEKVINFKKQLRDHQNLYRITPETSLVNTPGMECICSSSKGIPLTGKASEMMRTISVLENYVLKNEISLNGYPFLKVTNWNREQDLIAFDFCFPVKDISNLQETAKISLKKFSSQKALKLLFNGNYRLSHISWFDLIFMAQDRGMEIEEWPMEIYHDNPKIDSDHLNWKAEVYLPVSE</sequence>
<evidence type="ECO:0000313" key="1">
    <source>
        <dbReference type="EMBL" id="MCH4822858.1"/>
    </source>
</evidence>
<evidence type="ECO:0008006" key="3">
    <source>
        <dbReference type="Google" id="ProtNLM"/>
    </source>
</evidence>
<dbReference type="Gene3D" id="3.20.80.10">
    <property type="entry name" value="Regulatory factor, effector binding domain"/>
    <property type="match status" value="1"/>
</dbReference>
<name>A0A9X1V261_9FLAO</name>
<accession>A0A9X1V261</accession>
<reference evidence="1" key="1">
    <citation type="submission" date="2022-03" db="EMBL/GenBank/DDBJ databases">
        <title>Gramella crocea sp. nov., isolated from activated sludge of a seafood processing plant.</title>
        <authorList>
            <person name="Zhang X."/>
        </authorList>
    </citation>
    <scope>NUCLEOTIDE SEQUENCE</scope>
    <source>
        <strain evidence="1">YJ019</strain>
    </source>
</reference>
<dbReference type="Proteomes" id="UP001139226">
    <property type="component" value="Unassembled WGS sequence"/>
</dbReference>
<protein>
    <recommendedName>
        <fullName evidence="3">Effector-binding domain-containing protein</fullName>
    </recommendedName>
</protein>
<gene>
    <name evidence="1" type="ORF">ML462_06700</name>
</gene>
<comment type="caution">
    <text evidence="1">The sequence shown here is derived from an EMBL/GenBank/DDBJ whole genome shotgun (WGS) entry which is preliminary data.</text>
</comment>
<dbReference type="RefSeq" id="WP_240713023.1">
    <property type="nucleotide sequence ID" value="NZ_JAKVTV010000002.1"/>
</dbReference>
<evidence type="ECO:0000313" key="2">
    <source>
        <dbReference type="Proteomes" id="UP001139226"/>
    </source>
</evidence>
<dbReference type="InterPro" id="IPR011256">
    <property type="entry name" value="Reg_factor_effector_dom_sf"/>
</dbReference>
<proteinExistence type="predicted"/>
<keyword evidence="2" id="KW-1185">Reference proteome</keyword>